<proteinExistence type="predicted"/>
<gene>
    <name evidence="1" type="ORF">Tci_926303</name>
</gene>
<organism evidence="1">
    <name type="scientific">Tanacetum cinerariifolium</name>
    <name type="common">Dalmatian daisy</name>
    <name type="synonym">Chrysanthemum cinerariifolium</name>
    <dbReference type="NCBI Taxonomy" id="118510"/>
    <lineage>
        <taxon>Eukaryota</taxon>
        <taxon>Viridiplantae</taxon>
        <taxon>Streptophyta</taxon>
        <taxon>Embryophyta</taxon>
        <taxon>Tracheophyta</taxon>
        <taxon>Spermatophyta</taxon>
        <taxon>Magnoliopsida</taxon>
        <taxon>eudicotyledons</taxon>
        <taxon>Gunneridae</taxon>
        <taxon>Pentapetalae</taxon>
        <taxon>asterids</taxon>
        <taxon>campanulids</taxon>
        <taxon>Asterales</taxon>
        <taxon>Asteraceae</taxon>
        <taxon>Asteroideae</taxon>
        <taxon>Anthemideae</taxon>
        <taxon>Anthemidinae</taxon>
        <taxon>Tanacetum</taxon>
    </lineage>
</organism>
<dbReference type="AlphaFoldDB" id="A0A699XCN3"/>
<comment type="caution">
    <text evidence="1">The sequence shown here is derived from an EMBL/GenBank/DDBJ whole genome shotgun (WGS) entry which is preliminary data.</text>
</comment>
<accession>A0A699XCN3</accession>
<dbReference type="EMBL" id="BKCJ011804653">
    <property type="protein sequence ID" value="GFD54334.1"/>
    <property type="molecule type" value="Genomic_DNA"/>
</dbReference>
<sequence>EHPRLVQVELGFDVALREAVGRSRERNNGRAREMLPQRAKLRVLGPKIVAPARNTVRLVNGKHAHVEALQEL</sequence>
<evidence type="ECO:0000313" key="1">
    <source>
        <dbReference type="EMBL" id="GFD54334.1"/>
    </source>
</evidence>
<reference evidence="1" key="1">
    <citation type="journal article" date="2019" name="Sci. Rep.">
        <title>Draft genome of Tanacetum cinerariifolium, the natural source of mosquito coil.</title>
        <authorList>
            <person name="Yamashiro T."/>
            <person name="Shiraishi A."/>
            <person name="Satake H."/>
            <person name="Nakayama K."/>
        </authorList>
    </citation>
    <scope>NUCLEOTIDE SEQUENCE</scope>
</reference>
<protein>
    <submittedName>
        <fullName evidence="1">Uncharacterized protein</fullName>
    </submittedName>
</protein>
<feature type="non-terminal residue" evidence="1">
    <location>
        <position position="1"/>
    </location>
</feature>
<name>A0A699XCN3_TANCI</name>